<evidence type="ECO:0000259" key="7">
    <source>
        <dbReference type="Pfam" id="PF00551"/>
    </source>
</evidence>
<evidence type="ECO:0000313" key="8">
    <source>
        <dbReference type="EMBL" id="AKJ65347.1"/>
    </source>
</evidence>
<dbReference type="HAMAP" id="MF_01930">
    <property type="entry name" value="PurN"/>
    <property type="match status" value="1"/>
</dbReference>
<evidence type="ECO:0000256" key="1">
    <source>
        <dbReference type="ARBA" id="ARBA00005054"/>
    </source>
</evidence>
<dbReference type="InterPro" id="IPR001555">
    <property type="entry name" value="GART_AS"/>
</dbReference>
<feature type="binding site" evidence="6">
    <location>
        <begin position="23"/>
        <end position="25"/>
    </location>
    <ligand>
        <name>N(1)-(5-phospho-beta-D-ribosyl)glycinamide</name>
        <dbReference type="ChEBI" id="CHEBI:143788"/>
    </ligand>
</feature>
<comment type="similarity">
    <text evidence="4 6">Belongs to the GART family.</text>
</comment>
<dbReference type="GO" id="GO:0006189">
    <property type="term" value="P:'de novo' IMP biosynthetic process"/>
    <property type="evidence" value="ECO:0007669"/>
    <property type="project" value="UniProtKB-UniRule"/>
</dbReference>
<evidence type="ECO:0000256" key="5">
    <source>
        <dbReference type="ARBA" id="ARBA00047664"/>
    </source>
</evidence>
<dbReference type="RefSeq" id="WP_201774626.1">
    <property type="nucleotide sequence ID" value="NZ_CP010904.1"/>
</dbReference>
<dbReference type="UniPathway" id="UPA00074">
    <property type="reaction ID" value="UER00126"/>
</dbReference>
<dbReference type="Pfam" id="PF00551">
    <property type="entry name" value="Formyl_trans_N"/>
    <property type="match status" value="1"/>
</dbReference>
<dbReference type="Gene3D" id="3.40.50.170">
    <property type="entry name" value="Formyl transferase, N-terminal domain"/>
    <property type="match status" value="1"/>
</dbReference>
<keyword evidence="2 6" id="KW-0808">Transferase</keyword>
<comment type="catalytic activity">
    <reaction evidence="5 6">
        <text>N(1)-(5-phospho-beta-D-ribosyl)glycinamide + (6R)-10-formyltetrahydrofolate = N(2)-formyl-N(1)-(5-phospho-beta-D-ribosyl)glycinamide + (6S)-5,6,7,8-tetrahydrofolate + H(+)</text>
        <dbReference type="Rhea" id="RHEA:15053"/>
        <dbReference type="ChEBI" id="CHEBI:15378"/>
        <dbReference type="ChEBI" id="CHEBI:57453"/>
        <dbReference type="ChEBI" id="CHEBI:143788"/>
        <dbReference type="ChEBI" id="CHEBI:147286"/>
        <dbReference type="ChEBI" id="CHEBI:195366"/>
        <dbReference type="EC" id="2.1.2.2"/>
    </reaction>
</comment>
<dbReference type="GO" id="GO:0005829">
    <property type="term" value="C:cytosol"/>
    <property type="evidence" value="ECO:0007669"/>
    <property type="project" value="TreeGrafter"/>
</dbReference>
<keyword evidence="3 6" id="KW-0658">Purine biosynthesis</keyword>
<evidence type="ECO:0000313" key="9">
    <source>
        <dbReference type="Proteomes" id="UP000035268"/>
    </source>
</evidence>
<dbReference type="Proteomes" id="UP000035268">
    <property type="component" value="Chromosome"/>
</dbReference>
<dbReference type="PANTHER" id="PTHR43369:SF2">
    <property type="entry name" value="PHOSPHORIBOSYLGLYCINAMIDE FORMYLTRANSFERASE"/>
    <property type="match status" value="1"/>
</dbReference>
<dbReference type="AlphaFoldDB" id="A0A0G3EIW4"/>
<dbReference type="InterPro" id="IPR004607">
    <property type="entry name" value="GART"/>
</dbReference>
<feature type="active site" description="Proton donor" evidence="6">
    <location>
        <position position="122"/>
    </location>
</feature>
<dbReference type="GO" id="GO:0004644">
    <property type="term" value="F:phosphoribosylglycinamide formyltransferase activity"/>
    <property type="evidence" value="ECO:0007669"/>
    <property type="project" value="UniProtKB-UniRule"/>
</dbReference>
<reference evidence="8 9" key="2">
    <citation type="journal article" date="2016" name="ISME J.">
        <title>Characterization of the first cultured representative of Verrucomicrobia subdivision 5 indicates the proposal of a novel phylum.</title>
        <authorList>
            <person name="Spring S."/>
            <person name="Bunk B."/>
            <person name="Sproer C."/>
            <person name="Schumann P."/>
            <person name="Rohde M."/>
            <person name="Tindall B.J."/>
            <person name="Klenk H.P."/>
        </authorList>
    </citation>
    <scope>NUCLEOTIDE SEQUENCE [LARGE SCALE GENOMIC DNA]</scope>
    <source>
        <strain evidence="8 9">L21-Fru-AB</strain>
    </source>
</reference>
<evidence type="ECO:0000256" key="4">
    <source>
        <dbReference type="ARBA" id="ARBA00038440"/>
    </source>
</evidence>
<protein>
    <recommendedName>
        <fullName evidence="6">Phosphoribosylglycinamide formyltransferase</fullName>
        <ecNumber evidence="6">2.1.2.2</ecNumber>
    </recommendedName>
    <alternativeName>
        <fullName evidence="6">5'-phosphoribosylglycinamide transformylase</fullName>
    </alternativeName>
    <alternativeName>
        <fullName evidence="6">GAR transformylase</fullName>
        <shortName evidence="6">GART</shortName>
    </alternativeName>
</protein>
<dbReference type="InterPro" id="IPR002376">
    <property type="entry name" value="Formyl_transf_N"/>
</dbReference>
<dbReference type="CDD" id="cd08645">
    <property type="entry name" value="FMT_core_GART"/>
    <property type="match status" value="1"/>
</dbReference>
<organism evidence="8 9">
    <name type="scientific">Kiritimatiella glycovorans</name>
    <dbReference type="NCBI Taxonomy" id="1307763"/>
    <lineage>
        <taxon>Bacteria</taxon>
        <taxon>Pseudomonadati</taxon>
        <taxon>Kiritimatiellota</taxon>
        <taxon>Kiritimatiellia</taxon>
        <taxon>Kiritimatiellales</taxon>
        <taxon>Kiritimatiellaceae</taxon>
        <taxon>Kiritimatiella</taxon>
    </lineage>
</organism>
<dbReference type="EC" id="2.1.2.2" evidence="6"/>
<gene>
    <name evidence="6 8" type="primary">purN</name>
    <name evidence="8" type="ORF">L21SP4_02116</name>
</gene>
<reference evidence="9" key="1">
    <citation type="submission" date="2015-02" db="EMBL/GenBank/DDBJ databases">
        <title>Description and complete genome sequence of the first cultured representative of the subdivision 5 of the Verrucomicrobia phylum.</title>
        <authorList>
            <person name="Spring S."/>
            <person name="Bunk B."/>
            <person name="Sproer C."/>
            <person name="Klenk H.-P."/>
        </authorList>
    </citation>
    <scope>NUCLEOTIDE SEQUENCE [LARGE SCALE GENOMIC DNA]</scope>
    <source>
        <strain evidence="9">L21-Fru-AB</strain>
    </source>
</reference>
<dbReference type="PROSITE" id="PS00373">
    <property type="entry name" value="GART"/>
    <property type="match status" value="1"/>
</dbReference>
<feature type="binding site" evidence="6">
    <location>
        <begin position="103"/>
        <end position="106"/>
    </location>
    <ligand>
        <name>(6R)-10-formyltetrahydrofolate</name>
        <dbReference type="ChEBI" id="CHEBI:195366"/>
    </ligand>
</feature>
<dbReference type="NCBIfam" id="TIGR00639">
    <property type="entry name" value="PurN"/>
    <property type="match status" value="1"/>
</dbReference>
<comment type="function">
    <text evidence="6">Catalyzes the transfer of a formyl group from 10-formyltetrahydrofolate to 5-phospho-ribosyl-glycinamide (GAR), producing 5-phospho-ribosyl-N-formylglycinamide (FGAR) and tetrahydrofolate.</text>
</comment>
<feature type="site" description="Raises pKa of active site His" evidence="6">
    <location>
        <position position="158"/>
    </location>
</feature>
<comment type="pathway">
    <text evidence="1 6">Purine metabolism; IMP biosynthesis via de novo pathway; N(2)-formyl-N(1)-(5-phospho-D-ribosyl)glycinamide from N(1)-(5-phospho-D-ribosyl)glycinamide (10-formyl THF route): step 1/1.</text>
</comment>
<feature type="binding site" evidence="6">
    <location>
        <position position="76"/>
    </location>
    <ligand>
        <name>(6R)-10-formyltetrahydrofolate</name>
        <dbReference type="ChEBI" id="CHEBI:195366"/>
    </ligand>
</feature>
<keyword evidence="9" id="KW-1185">Reference proteome</keyword>
<dbReference type="PANTHER" id="PTHR43369">
    <property type="entry name" value="PHOSPHORIBOSYLGLYCINAMIDE FORMYLTRANSFERASE"/>
    <property type="match status" value="1"/>
</dbReference>
<accession>A0A0G3EIW4</accession>
<dbReference type="EMBL" id="CP010904">
    <property type="protein sequence ID" value="AKJ65347.1"/>
    <property type="molecule type" value="Genomic_DNA"/>
</dbReference>
<sequence>MAERISHRETPMLNLAVFGSGSGSNLQSILDAIRAGRLDARLRCVISDVPDAYILERARSAGIPAVHLDCAPFKTKLDGEAQQRAIELLSEHGADTIALAGFMRIVKSGLLDAYPRRIVNIHPALLPAFPGLEAWKQALDYGAKVAGCTVHFVDAGMDTGPIILQRAVEVHDDDTPESLHARILEQEHAAYPEALQRLAENRLRMEGRRVVLSVNPE</sequence>
<proteinExistence type="inferred from homology"/>
<dbReference type="STRING" id="1307763.L21SP4_02116"/>
<dbReference type="SUPFAM" id="SSF53328">
    <property type="entry name" value="Formyltransferase"/>
    <property type="match status" value="1"/>
</dbReference>
<evidence type="ECO:0000256" key="3">
    <source>
        <dbReference type="ARBA" id="ARBA00022755"/>
    </source>
</evidence>
<dbReference type="KEGG" id="vbl:L21SP4_02116"/>
<feature type="binding site" evidence="6">
    <location>
        <position position="120"/>
    </location>
    <ligand>
        <name>(6R)-10-formyltetrahydrofolate</name>
        <dbReference type="ChEBI" id="CHEBI:195366"/>
    </ligand>
</feature>
<feature type="domain" description="Formyl transferase N-terminal" evidence="7">
    <location>
        <begin position="14"/>
        <end position="195"/>
    </location>
</feature>
<evidence type="ECO:0000256" key="6">
    <source>
        <dbReference type="HAMAP-Rule" id="MF_01930"/>
    </source>
</evidence>
<evidence type="ECO:0000256" key="2">
    <source>
        <dbReference type="ARBA" id="ARBA00022679"/>
    </source>
</evidence>
<name>A0A0G3EIW4_9BACT</name>
<dbReference type="InterPro" id="IPR036477">
    <property type="entry name" value="Formyl_transf_N_sf"/>
</dbReference>
<dbReference type="PATRIC" id="fig|1609981.3.peg.2201"/>